<dbReference type="PANTHER" id="PTHR48098">
    <property type="entry name" value="ENTEROCHELIN ESTERASE-RELATED"/>
    <property type="match status" value="1"/>
</dbReference>
<protein>
    <submittedName>
        <fullName evidence="1">Enterochelin esterase</fullName>
    </submittedName>
</protein>
<sequence>MASLCEEAIVFNRQNDHPDSLILTMKKIILLVLLGCTQLMYAQENLNFGRQKEIISPQMNTDGTVTFRLKAPNARKVEIQGDFLVSNGNMPPTQEMKLGTDSVWSYTSVVLPSELYSYSFIVDGLKIRDPNNVYLIRDVSSVVNVFLVGNGKADLYTVKDVPHGTVAKRWYQSAGLKTSRRLTVYTPPGYEASKGRYPVLYLLHGVGGDEEAWMQLGRASQILDNLIASGKARPMIVVMANGHTSNTAAPGESSKGLYKPIMMTPDVFNGDMESYFKEIIDFTEKNYRTGKEQHDRAIAGLSMGGFHSLYISANYPKTFGYVGLFSPAILPPASAVNAIYKDLDLKLEAQKKNGYDLYWIAIGKTDFLYKTVSEFRKKLDGIGLKYDYKESEGGHTWVNWRDYLSEFIPMLFK</sequence>
<dbReference type="SUPFAM" id="SSF53474">
    <property type="entry name" value="alpha/beta-Hydrolases"/>
    <property type="match status" value="1"/>
</dbReference>
<dbReference type="InterPro" id="IPR013783">
    <property type="entry name" value="Ig-like_fold"/>
</dbReference>
<dbReference type="InterPro" id="IPR014756">
    <property type="entry name" value="Ig_E-set"/>
</dbReference>
<accession>A0A1I0T6Z4</accession>
<evidence type="ECO:0000313" key="1">
    <source>
        <dbReference type="EMBL" id="SFA46796.1"/>
    </source>
</evidence>
<dbReference type="Gene3D" id="2.60.40.10">
    <property type="entry name" value="Immunoglobulins"/>
    <property type="match status" value="1"/>
</dbReference>
<proteinExistence type="predicted"/>
<reference evidence="2" key="1">
    <citation type="submission" date="2016-10" db="EMBL/GenBank/DDBJ databases">
        <authorList>
            <person name="Varghese N."/>
            <person name="Submissions S."/>
        </authorList>
    </citation>
    <scope>NUCLEOTIDE SEQUENCE [LARGE SCALE GENOMIC DNA]</scope>
    <source>
        <strain evidence="2">DSM 18130</strain>
    </source>
</reference>
<dbReference type="InterPro" id="IPR000801">
    <property type="entry name" value="Esterase-like"/>
</dbReference>
<dbReference type="Gene3D" id="3.40.50.1820">
    <property type="entry name" value="alpha/beta hydrolase"/>
    <property type="match status" value="1"/>
</dbReference>
<dbReference type="InterPro" id="IPR029058">
    <property type="entry name" value="AB_hydrolase_fold"/>
</dbReference>
<organism evidence="1 2">
    <name type="scientific">Pedobacter suwonensis</name>
    <dbReference type="NCBI Taxonomy" id="332999"/>
    <lineage>
        <taxon>Bacteria</taxon>
        <taxon>Pseudomonadati</taxon>
        <taxon>Bacteroidota</taxon>
        <taxon>Sphingobacteriia</taxon>
        <taxon>Sphingobacteriales</taxon>
        <taxon>Sphingobacteriaceae</taxon>
        <taxon>Pedobacter</taxon>
    </lineage>
</organism>
<dbReference type="Proteomes" id="UP000198836">
    <property type="component" value="Unassembled WGS sequence"/>
</dbReference>
<dbReference type="STRING" id="332999.SAMN04488511_10670"/>
<evidence type="ECO:0000313" key="2">
    <source>
        <dbReference type="Proteomes" id="UP000198836"/>
    </source>
</evidence>
<dbReference type="Pfam" id="PF00756">
    <property type="entry name" value="Esterase"/>
    <property type="match status" value="1"/>
</dbReference>
<dbReference type="PANTHER" id="PTHR48098:SF1">
    <property type="entry name" value="DIACYLGLYCEROL ACYLTRANSFERASE_MYCOLYLTRANSFERASE AG85A"/>
    <property type="match status" value="1"/>
</dbReference>
<dbReference type="SUPFAM" id="SSF81296">
    <property type="entry name" value="E set domains"/>
    <property type="match status" value="1"/>
</dbReference>
<dbReference type="InterPro" id="IPR050583">
    <property type="entry name" value="Mycobacterial_A85_antigen"/>
</dbReference>
<name>A0A1I0T6Z4_9SPHI</name>
<dbReference type="GO" id="GO:0016747">
    <property type="term" value="F:acyltransferase activity, transferring groups other than amino-acyl groups"/>
    <property type="evidence" value="ECO:0007669"/>
    <property type="project" value="TreeGrafter"/>
</dbReference>
<dbReference type="AlphaFoldDB" id="A0A1I0T6Z4"/>
<keyword evidence="2" id="KW-1185">Reference proteome</keyword>
<gene>
    <name evidence="1" type="ORF">SAMN04488511_10670</name>
</gene>
<dbReference type="CDD" id="cd11294">
    <property type="entry name" value="E_set_Esterase_like_N"/>
    <property type="match status" value="1"/>
</dbReference>
<dbReference type="EMBL" id="FOJM01000006">
    <property type="protein sequence ID" value="SFA46796.1"/>
    <property type="molecule type" value="Genomic_DNA"/>
</dbReference>